<reference evidence="8 9" key="1">
    <citation type="submission" date="2020-04" db="EMBL/GenBank/DDBJ databases">
        <title>Plant Genome Project.</title>
        <authorList>
            <person name="Zhang R.-G."/>
        </authorList>
    </citation>
    <scope>NUCLEOTIDE SEQUENCE [LARGE SCALE GENOMIC DNA]</scope>
    <source>
        <strain evidence="8">YNK0</strain>
        <tissue evidence="8">Leaf</tissue>
    </source>
</reference>
<gene>
    <name evidence="8" type="ORF">HHK36_001594</name>
</gene>
<evidence type="ECO:0000256" key="4">
    <source>
        <dbReference type="ARBA" id="ARBA00022692"/>
    </source>
</evidence>
<feature type="transmembrane region" description="Helical" evidence="7">
    <location>
        <begin position="168"/>
        <end position="187"/>
    </location>
</feature>
<dbReference type="GO" id="GO:0016020">
    <property type="term" value="C:membrane"/>
    <property type="evidence" value="ECO:0007669"/>
    <property type="project" value="UniProtKB-SubCell"/>
</dbReference>
<feature type="transmembrane region" description="Helical" evidence="7">
    <location>
        <begin position="226"/>
        <end position="247"/>
    </location>
</feature>
<dbReference type="Pfam" id="PF16913">
    <property type="entry name" value="PUNUT"/>
    <property type="match status" value="1"/>
</dbReference>
<sequence length="411" mass="45427">MYFVPANQNYTIALSISVVVMGEAQELQLHIIVQEGNEANSLEDATVNHQSPLPRLRDYKWWLRITIYTLFVLSGQSTGTLLGRLYYDKGGNSKWMATLVVIAGFPILLPLSLFLSPPTNPATNHNLTYANPSSAFTLAFLYVFLGLLLAGVNMMYTYGLLYLPVSTYSLICATQLAFTALFSFFLNSQKFTPFIINSVVIVTISATLLIFQPNSADTMGTSNEKYAVGFLCTVGASAGYSLLLSLTQLSFQKILKRETFIVVLEMIIYQSLVATCVSVLGLFASGEWKSLTEEMEKFGLGKLSYVMTLVWTAVAWQVFSIGSVGLIFEVSSLFSNVISTVALPVIPILAVIFFHDTMDGMKVVAMLLAIWGFVSYIYQHYLDDSKSKAAKANVDEILDTSTKNRPQLMDI</sequence>
<dbReference type="InterPro" id="IPR037185">
    <property type="entry name" value="EmrE-like"/>
</dbReference>
<organism evidence="8 9">
    <name type="scientific">Tetracentron sinense</name>
    <name type="common">Spur-leaf</name>
    <dbReference type="NCBI Taxonomy" id="13715"/>
    <lineage>
        <taxon>Eukaryota</taxon>
        <taxon>Viridiplantae</taxon>
        <taxon>Streptophyta</taxon>
        <taxon>Embryophyta</taxon>
        <taxon>Tracheophyta</taxon>
        <taxon>Spermatophyta</taxon>
        <taxon>Magnoliopsida</taxon>
        <taxon>Trochodendrales</taxon>
        <taxon>Trochodendraceae</taxon>
        <taxon>Tetracentron</taxon>
    </lineage>
</organism>
<evidence type="ECO:0000256" key="7">
    <source>
        <dbReference type="RuleBase" id="RU368015"/>
    </source>
</evidence>
<comment type="similarity">
    <text evidence="2 7">Belongs to the purine permeases (TC 2.A.7.14) family.</text>
</comment>
<feature type="transmembrane region" description="Helical" evidence="7">
    <location>
        <begin position="303"/>
        <end position="326"/>
    </location>
</feature>
<evidence type="ECO:0000313" key="8">
    <source>
        <dbReference type="EMBL" id="KAF8413602.1"/>
    </source>
</evidence>
<name>A0A835A3Y5_TETSI</name>
<dbReference type="AlphaFoldDB" id="A0A835A3Y5"/>
<feature type="transmembrane region" description="Helical" evidence="7">
    <location>
        <begin position="194"/>
        <end position="214"/>
    </location>
</feature>
<comment type="caution">
    <text evidence="8">The sequence shown here is derived from an EMBL/GenBank/DDBJ whole genome shotgun (WGS) entry which is preliminary data.</text>
</comment>
<dbReference type="PANTHER" id="PTHR31376:SF17">
    <property type="entry name" value="PURINE PERMEASE 21-RELATED"/>
    <property type="match status" value="1"/>
</dbReference>
<dbReference type="OMA" id="ETHELDW"/>
<dbReference type="GO" id="GO:0015211">
    <property type="term" value="F:purine nucleoside transmembrane transporter activity"/>
    <property type="evidence" value="ECO:0007669"/>
    <property type="project" value="UniProtKB-UniRule"/>
</dbReference>
<dbReference type="EMBL" id="JABCRI010000001">
    <property type="protein sequence ID" value="KAF8413602.1"/>
    <property type="molecule type" value="Genomic_DNA"/>
</dbReference>
<accession>A0A835A3Y5</accession>
<feature type="transmembrane region" description="Helical" evidence="7">
    <location>
        <begin position="135"/>
        <end position="156"/>
    </location>
</feature>
<dbReference type="Proteomes" id="UP000655225">
    <property type="component" value="Unassembled WGS sequence"/>
</dbReference>
<evidence type="ECO:0000256" key="3">
    <source>
        <dbReference type="ARBA" id="ARBA00022448"/>
    </source>
</evidence>
<feature type="transmembrane region" description="Helical" evidence="7">
    <location>
        <begin position="333"/>
        <end position="354"/>
    </location>
</feature>
<keyword evidence="9" id="KW-1185">Reference proteome</keyword>
<keyword evidence="4 7" id="KW-0812">Transmembrane</keyword>
<dbReference type="InterPro" id="IPR030182">
    <property type="entry name" value="PUP_plant"/>
</dbReference>
<feature type="transmembrane region" description="Helical" evidence="7">
    <location>
        <begin position="95"/>
        <end position="115"/>
    </location>
</feature>
<evidence type="ECO:0000256" key="6">
    <source>
        <dbReference type="ARBA" id="ARBA00023136"/>
    </source>
</evidence>
<dbReference type="PANTHER" id="PTHR31376">
    <property type="entry name" value="OS09G0467300 PROTEIN-RELATED"/>
    <property type="match status" value="1"/>
</dbReference>
<evidence type="ECO:0000256" key="2">
    <source>
        <dbReference type="ARBA" id="ARBA00006213"/>
    </source>
</evidence>
<dbReference type="OrthoDB" id="1717816at2759"/>
<keyword evidence="3 7" id="KW-0813">Transport</keyword>
<comment type="subcellular location">
    <subcellularLocation>
        <location evidence="1 7">Membrane</location>
        <topology evidence="1 7">Multi-pass membrane protein</topology>
    </subcellularLocation>
</comment>
<dbReference type="GO" id="GO:0005345">
    <property type="term" value="F:purine nucleobase transmembrane transporter activity"/>
    <property type="evidence" value="ECO:0007669"/>
    <property type="project" value="UniProtKB-UniRule"/>
</dbReference>
<feature type="transmembrane region" description="Helical" evidence="7">
    <location>
        <begin position="259"/>
        <end position="283"/>
    </location>
</feature>
<feature type="transmembrane region" description="Helical" evidence="7">
    <location>
        <begin position="61"/>
        <end position="83"/>
    </location>
</feature>
<protein>
    <recommendedName>
        <fullName evidence="7">Probable purine permease</fullName>
    </recommendedName>
</protein>
<evidence type="ECO:0000313" key="9">
    <source>
        <dbReference type="Proteomes" id="UP000655225"/>
    </source>
</evidence>
<proteinExistence type="inferred from homology"/>
<evidence type="ECO:0000256" key="1">
    <source>
        <dbReference type="ARBA" id="ARBA00004141"/>
    </source>
</evidence>
<dbReference type="SUPFAM" id="SSF103481">
    <property type="entry name" value="Multidrug resistance efflux transporter EmrE"/>
    <property type="match status" value="1"/>
</dbReference>
<keyword evidence="6 7" id="KW-0472">Membrane</keyword>
<feature type="transmembrane region" description="Helical" evidence="7">
    <location>
        <begin position="360"/>
        <end position="378"/>
    </location>
</feature>
<keyword evidence="5 7" id="KW-1133">Transmembrane helix</keyword>
<evidence type="ECO:0000256" key="5">
    <source>
        <dbReference type="ARBA" id="ARBA00022989"/>
    </source>
</evidence>